<keyword evidence="3 5" id="KW-1133">Transmembrane helix</keyword>
<dbReference type="Proteomes" id="UP001596328">
    <property type="component" value="Unassembled WGS sequence"/>
</dbReference>
<name>A0ABD5S3H5_9EURY</name>
<dbReference type="SUPFAM" id="SSF90123">
    <property type="entry name" value="ABC transporter transmembrane region"/>
    <property type="match status" value="1"/>
</dbReference>
<feature type="transmembrane region" description="Helical" evidence="5">
    <location>
        <begin position="145"/>
        <end position="164"/>
    </location>
</feature>
<comment type="caution">
    <text evidence="7">The sequence shown here is derived from an EMBL/GenBank/DDBJ whole genome shotgun (WGS) entry which is preliminary data.</text>
</comment>
<reference evidence="7 8" key="1">
    <citation type="journal article" date="2019" name="Int. J. Syst. Evol. Microbiol.">
        <title>The Global Catalogue of Microorganisms (GCM) 10K type strain sequencing project: providing services to taxonomists for standard genome sequencing and annotation.</title>
        <authorList>
            <consortium name="The Broad Institute Genomics Platform"/>
            <consortium name="The Broad Institute Genome Sequencing Center for Infectious Disease"/>
            <person name="Wu L."/>
            <person name="Ma J."/>
        </authorList>
    </citation>
    <scope>NUCLEOTIDE SEQUENCE [LARGE SCALE GENOMIC DNA]</scope>
    <source>
        <strain evidence="7 8">NBRC 111368</strain>
    </source>
</reference>
<dbReference type="InterPro" id="IPR036640">
    <property type="entry name" value="ABC1_TM_sf"/>
</dbReference>
<evidence type="ECO:0000256" key="4">
    <source>
        <dbReference type="ARBA" id="ARBA00023136"/>
    </source>
</evidence>
<dbReference type="GO" id="GO:0016020">
    <property type="term" value="C:membrane"/>
    <property type="evidence" value="ECO:0007669"/>
    <property type="project" value="UniProtKB-SubCell"/>
</dbReference>
<feature type="domain" description="ABC transmembrane type-1" evidence="6">
    <location>
        <begin position="1"/>
        <end position="295"/>
    </location>
</feature>
<comment type="subcellular location">
    <subcellularLocation>
        <location evidence="1">Membrane</location>
        <topology evidence="1">Multi-pass membrane protein</topology>
    </subcellularLocation>
</comment>
<keyword evidence="8" id="KW-1185">Reference proteome</keyword>
<dbReference type="InterPro" id="IPR011527">
    <property type="entry name" value="ABC1_TM_dom"/>
</dbReference>
<dbReference type="PANTHER" id="PTHR24221:SF654">
    <property type="entry name" value="ATP-BINDING CASSETTE SUB-FAMILY B MEMBER 6"/>
    <property type="match status" value="1"/>
</dbReference>
<feature type="transmembrane region" description="Helical" evidence="5">
    <location>
        <begin position="116"/>
        <end position="139"/>
    </location>
</feature>
<dbReference type="CDD" id="cd18565">
    <property type="entry name" value="ABC_6TM_exporter_like"/>
    <property type="match status" value="1"/>
</dbReference>
<dbReference type="PANTHER" id="PTHR24221">
    <property type="entry name" value="ATP-BINDING CASSETTE SUB-FAMILY B"/>
    <property type="match status" value="1"/>
</dbReference>
<evidence type="ECO:0000259" key="6">
    <source>
        <dbReference type="PROSITE" id="PS50929"/>
    </source>
</evidence>
<sequence>RFVALLPPVILGLAIDAIFGDRAYRLPLVPSEWLPSGDVDQLWLSAGLILGAFVLGVVFTWIQGVGLSLFSNRVQHRLRVDTYAAMQDLDMAFFDDKQTGQVMSVLNNDVRNLRDFLANTLSGALQLVVTVVGIAGVLFWLNGQLALVTLVAVPLLTAFTVSFMRTIRPRYRALRAAVGDLNARLENNLSGIEVIKTSTTEGFEVDRVADVSWEYYLRTWAVNRLEYVYQPTMELLAGVAFVVTFVIGGLWIVGGAPGPFSGDLSVGEFVTFLFMTQRFIDPLAGAGRIVNSYENARASGERIFGLSDLPVAVADDPD</sequence>
<evidence type="ECO:0000313" key="7">
    <source>
        <dbReference type="EMBL" id="MFC6726215.1"/>
    </source>
</evidence>
<dbReference type="InterPro" id="IPR039421">
    <property type="entry name" value="Type_1_exporter"/>
</dbReference>
<organism evidence="7 8">
    <name type="scientific">Halobium palmae</name>
    <dbReference type="NCBI Taxonomy" id="1776492"/>
    <lineage>
        <taxon>Archaea</taxon>
        <taxon>Methanobacteriati</taxon>
        <taxon>Methanobacteriota</taxon>
        <taxon>Stenosarchaea group</taxon>
        <taxon>Halobacteria</taxon>
        <taxon>Halobacteriales</taxon>
        <taxon>Haloferacaceae</taxon>
        <taxon>Halobium</taxon>
    </lineage>
</organism>
<gene>
    <name evidence="7" type="ORF">ACFQE1_17970</name>
</gene>
<proteinExistence type="predicted"/>
<evidence type="ECO:0000256" key="5">
    <source>
        <dbReference type="SAM" id="Phobius"/>
    </source>
</evidence>
<keyword evidence="4 5" id="KW-0472">Membrane</keyword>
<feature type="non-terminal residue" evidence="7">
    <location>
        <position position="318"/>
    </location>
</feature>
<protein>
    <submittedName>
        <fullName evidence="7">ABC transporter ATP-binding protein</fullName>
    </submittedName>
</protein>
<evidence type="ECO:0000256" key="1">
    <source>
        <dbReference type="ARBA" id="ARBA00004141"/>
    </source>
</evidence>
<dbReference type="Gene3D" id="1.20.1560.10">
    <property type="entry name" value="ABC transporter type 1, transmembrane domain"/>
    <property type="match status" value="1"/>
</dbReference>
<feature type="transmembrane region" description="Helical" evidence="5">
    <location>
        <begin position="44"/>
        <end position="70"/>
    </location>
</feature>
<evidence type="ECO:0000256" key="2">
    <source>
        <dbReference type="ARBA" id="ARBA00022692"/>
    </source>
</evidence>
<keyword evidence="7" id="KW-0067">ATP-binding</keyword>
<evidence type="ECO:0000313" key="8">
    <source>
        <dbReference type="Proteomes" id="UP001596328"/>
    </source>
</evidence>
<dbReference type="Pfam" id="PF00664">
    <property type="entry name" value="ABC_membrane"/>
    <property type="match status" value="1"/>
</dbReference>
<evidence type="ECO:0000256" key="3">
    <source>
        <dbReference type="ARBA" id="ARBA00022989"/>
    </source>
</evidence>
<dbReference type="EMBL" id="JBHSWU010000961">
    <property type="protein sequence ID" value="MFC6726215.1"/>
    <property type="molecule type" value="Genomic_DNA"/>
</dbReference>
<feature type="non-terminal residue" evidence="7">
    <location>
        <position position="1"/>
    </location>
</feature>
<dbReference type="GO" id="GO:0005524">
    <property type="term" value="F:ATP binding"/>
    <property type="evidence" value="ECO:0007669"/>
    <property type="project" value="UniProtKB-KW"/>
</dbReference>
<accession>A0ABD5S3H5</accession>
<keyword evidence="2 5" id="KW-0812">Transmembrane</keyword>
<feature type="transmembrane region" description="Helical" evidence="5">
    <location>
        <begin position="235"/>
        <end position="254"/>
    </location>
</feature>
<keyword evidence="7" id="KW-0547">Nucleotide-binding</keyword>
<dbReference type="PROSITE" id="PS50929">
    <property type="entry name" value="ABC_TM1F"/>
    <property type="match status" value="1"/>
</dbReference>
<dbReference type="AlphaFoldDB" id="A0ABD5S3H5"/>